<dbReference type="Proteomes" id="UP000275024">
    <property type="component" value="Unassembled WGS sequence"/>
</dbReference>
<evidence type="ECO:0000256" key="3">
    <source>
        <dbReference type="ARBA" id="ARBA00023125"/>
    </source>
</evidence>
<dbReference type="EMBL" id="RBDX01000017">
    <property type="protein sequence ID" value="RKN07071.1"/>
    <property type="molecule type" value="Genomic_DNA"/>
</dbReference>
<dbReference type="AlphaFoldDB" id="A0A3A9W1D8"/>
<dbReference type="Pfam" id="PF03466">
    <property type="entry name" value="LysR_substrate"/>
    <property type="match status" value="1"/>
</dbReference>
<evidence type="ECO:0000256" key="4">
    <source>
        <dbReference type="ARBA" id="ARBA00023163"/>
    </source>
</evidence>
<evidence type="ECO:0000256" key="2">
    <source>
        <dbReference type="ARBA" id="ARBA00023015"/>
    </source>
</evidence>
<reference evidence="8 9" key="1">
    <citation type="submission" date="2018-09" db="EMBL/GenBank/DDBJ databases">
        <title>Streptomyces sp. nov. DS1-2, an endophytic actinomycete isolated from roots of Dendrobium scabrilingue.</title>
        <authorList>
            <person name="Kuncharoen N."/>
            <person name="Kudo T."/>
            <person name="Ohkuma M."/>
            <person name="Yuki M."/>
            <person name="Tanasupawat S."/>
        </authorList>
    </citation>
    <scope>NUCLEOTIDE SEQUENCE [LARGE SCALE GENOMIC DNA]</scope>
    <source>
        <strain evidence="6 9">AZ1-7</strain>
        <strain evidence="7 8">DS1-2</strain>
    </source>
</reference>
<evidence type="ECO:0000313" key="6">
    <source>
        <dbReference type="EMBL" id="RKN07071.1"/>
    </source>
</evidence>
<name>A0A3A9W1D8_9ACTN</name>
<accession>A0A3A9W1D8</accession>
<keyword evidence="4" id="KW-0804">Transcription</keyword>
<dbReference type="Gene3D" id="1.10.10.10">
    <property type="entry name" value="Winged helix-like DNA-binding domain superfamily/Winged helix DNA-binding domain"/>
    <property type="match status" value="1"/>
</dbReference>
<dbReference type="GO" id="GO:0003677">
    <property type="term" value="F:DNA binding"/>
    <property type="evidence" value="ECO:0007669"/>
    <property type="project" value="UniProtKB-KW"/>
</dbReference>
<dbReference type="GO" id="GO:0003700">
    <property type="term" value="F:DNA-binding transcription factor activity"/>
    <property type="evidence" value="ECO:0007669"/>
    <property type="project" value="InterPro"/>
</dbReference>
<dbReference type="PANTHER" id="PTHR30346">
    <property type="entry name" value="TRANSCRIPTIONAL DUAL REGULATOR HCAR-RELATED"/>
    <property type="match status" value="1"/>
</dbReference>
<comment type="caution">
    <text evidence="6">The sequence shown here is derived from an EMBL/GenBank/DDBJ whole genome shotgun (WGS) entry which is preliminary data.</text>
</comment>
<dbReference type="SUPFAM" id="SSF53850">
    <property type="entry name" value="Periplasmic binding protein-like II"/>
    <property type="match status" value="1"/>
</dbReference>
<gene>
    <name evidence="7" type="ORF">D7318_28370</name>
    <name evidence="6" type="ORF">D7319_20500</name>
</gene>
<evidence type="ECO:0000313" key="7">
    <source>
        <dbReference type="EMBL" id="RKN15131.1"/>
    </source>
</evidence>
<feature type="domain" description="HTH lysR-type" evidence="5">
    <location>
        <begin position="1"/>
        <end position="51"/>
    </location>
</feature>
<dbReference type="GO" id="GO:0032993">
    <property type="term" value="C:protein-DNA complex"/>
    <property type="evidence" value="ECO:0007669"/>
    <property type="project" value="TreeGrafter"/>
</dbReference>
<dbReference type="InterPro" id="IPR036388">
    <property type="entry name" value="WH-like_DNA-bd_sf"/>
</dbReference>
<organism evidence="6 9">
    <name type="scientific">Streptomyces radicis</name>
    <dbReference type="NCBI Taxonomy" id="1750517"/>
    <lineage>
        <taxon>Bacteria</taxon>
        <taxon>Bacillati</taxon>
        <taxon>Actinomycetota</taxon>
        <taxon>Actinomycetes</taxon>
        <taxon>Kitasatosporales</taxon>
        <taxon>Streptomycetaceae</taxon>
        <taxon>Streptomyces</taxon>
    </lineage>
</organism>
<dbReference type="OrthoDB" id="4131546at2"/>
<dbReference type="SUPFAM" id="SSF46785">
    <property type="entry name" value="Winged helix' DNA-binding domain"/>
    <property type="match status" value="1"/>
</dbReference>
<proteinExistence type="inferred from homology"/>
<dbReference type="Proteomes" id="UP000268652">
    <property type="component" value="Unassembled WGS sequence"/>
</dbReference>
<dbReference type="Pfam" id="PF00126">
    <property type="entry name" value="HTH_1"/>
    <property type="match status" value="1"/>
</dbReference>
<keyword evidence="3" id="KW-0238">DNA-binding</keyword>
<evidence type="ECO:0000313" key="8">
    <source>
        <dbReference type="Proteomes" id="UP000268652"/>
    </source>
</evidence>
<dbReference type="Gene3D" id="3.40.190.10">
    <property type="entry name" value="Periplasmic binding protein-like II"/>
    <property type="match status" value="2"/>
</dbReference>
<keyword evidence="8" id="KW-1185">Reference proteome</keyword>
<dbReference type="EMBL" id="RBDY01000035">
    <property type="protein sequence ID" value="RKN15131.1"/>
    <property type="molecule type" value="Genomic_DNA"/>
</dbReference>
<dbReference type="PANTHER" id="PTHR30346:SF29">
    <property type="entry name" value="LYSR SUBSTRATE-BINDING"/>
    <property type="match status" value="1"/>
</dbReference>
<evidence type="ECO:0000256" key="1">
    <source>
        <dbReference type="ARBA" id="ARBA00009437"/>
    </source>
</evidence>
<dbReference type="InterPro" id="IPR000847">
    <property type="entry name" value="LysR_HTH_N"/>
</dbReference>
<keyword evidence="2" id="KW-0805">Transcription regulation</keyword>
<dbReference type="PROSITE" id="PS50931">
    <property type="entry name" value="HTH_LYSR"/>
    <property type="match status" value="1"/>
</dbReference>
<comment type="similarity">
    <text evidence="1">Belongs to the LysR transcriptional regulatory family.</text>
</comment>
<evidence type="ECO:0000313" key="9">
    <source>
        <dbReference type="Proteomes" id="UP000275024"/>
    </source>
</evidence>
<dbReference type="CDD" id="cd08423">
    <property type="entry name" value="PBP2_LTTR_like_6"/>
    <property type="match status" value="1"/>
</dbReference>
<protein>
    <submittedName>
        <fullName evidence="6">LysR family transcriptional regulator</fullName>
    </submittedName>
</protein>
<dbReference type="InterPro" id="IPR005119">
    <property type="entry name" value="LysR_subst-bd"/>
</dbReference>
<evidence type="ECO:0000259" key="5">
    <source>
        <dbReference type="PROSITE" id="PS50931"/>
    </source>
</evidence>
<sequence length="310" mass="33098">MLRAVHQHGTVTAAAAALHLTPSAVSHQLRELSRELKVRLIEPQGRGIRLTGAAHLVIEHGDALLARWEQAEAALAAQRQGEAGLLRMCGFPSAISGLVAPATALLRERHPGLAVEVTEAEAPAGFDMLMSTDADIAVLAPPAGFPHPKDSRFDQASLLEDPFDLLVSAGHPLAARDSVALGETAGEDWVLPLPDSCDHHRRVMVFCAAEGFTPRVTHHVKEWSAISAMVCHGLGVTLFPRLAEIPPSHTVVRVPVTAQMPLFRHILTCVRGGSRDHPVIRRGLAALADVIDGHPALRDAPGPRRPVSSV</sequence>
<dbReference type="InterPro" id="IPR036390">
    <property type="entry name" value="WH_DNA-bd_sf"/>
</dbReference>